<keyword evidence="9 13" id="KW-0547">Nucleotide-binding</keyword>
<feature type="binding site" evidence="14">
    <location>
        <position position="104"/>
    </location>
    <ligand>
        <name>L-threonine</name>
        <dbReference type="ChEBI" id="CHEBI:57926"/>
    </ligand>
</feature>
<feature type="binding site" evidence="14">
    <location>
        <position position="95"/>
    </location>
    <ligand>
        <name>ATP</name>
        <dbReference type="ChEBI" id="CHEBI:30616"/>
    </ligand>
</feature>
<feature type="binding site" evidence="14">
    <location>
        <position position="99"/>
    </location>
    <ligand>
        <name>ATP</name>
        <dbReference type="ChEBI" id="CHEBI:30616"/>
    </ligand>
</feature>
<organism evidence="16 17">
    <name type="scientific">Desulfofundulus thermosubterraneus DSM 16057</name>
    <dbReference type="NCBI Taxonomy" id="1121432"/>
    <lineage>
        <taxon>Bacteria</taxon>
        <taxon>Bacillati</taxon>
        <taxon>Bacillota</taxon>
        <taxon>Clostridia</taxon>
        <taxon>Eubacteriales</taxon>
        <taxon>Peptococcaceae</taxon>
        <taxon>Desulfofundulus</taxon>
    </lineage>
</organism>
<evidence type="ECO:0000256" key="12">
    <source>
        <dbReference type="ARBA" id="ARBA00048366"/>
    </source>
</evidence>
<dbReference type="Pfam" id="PF03481">
    <property type="entry name" value="Sua5_C"/>
    <property type="match status" value="1"/>
</dbReference>
<dbReference type="EC" id="2.7.7.87" evidence="3 13"/>
<dbReference type="GO" id="GO:0005524">
    <property type="term" value="F:ATP binding"/>
    <property type="evidence" value="ECO:0007669"/>
    <property type="project" value="UniProtKB-UniRule"/>
</dbReference>
<keyword evidence="17" id="KW-1185">Reference proteome</keyword>
<accession>A0A1M6HML0</accession>
<dbReference type="FunFam" id="3.90.870.10:FF:000009">
    <property type="entry name" value="Threonylcarbamoyl-AMP synthase, putative"/>
    <property type="match status" value="1"/>
</dbReference>
<evidence type="ECO:0000256" key="7">
    <source>
        <dbReference type="ARBA" id="ARBA00022694"/>
    </source>
</evidence>
<feature type="domain" description="YrdC-like" evidence="15">
    <location>
        <begin position="50"/>
        <end position="236"/>
    </location>
</feature>
<protein>
    <recommendedName>
        <fullName evidence="4 13">Threonylcarbamoyl-AMP synthase</fullName>
        <shortName evidence="13">TC-AMP synthase</shortName>
        <ecNumber evidence="3 13">2.7.7.87</ecNumber>
    </recommendedName>
    <alternativeName>
        <fullName evidence="11 13">L-threonylcarbamoyladenylate synthase</fullName>
    </alternativeName>
</protein>
<comment type="similarity">
    <text evidence="2 13">Belongs to the SUA5 family.</text>
</comment>
<dbReference type="PROSITE" id="PS51163">
    <property type="entry name" value="YRDC"/>
    <property type="match status" value="1"/>
</dbReference>
<dbReference type="EMBL" id="FQZM01000024">
    <property type="protein sequence ID" value="SHJ23428.1"/>
    <property type="molecule type" value="Genomic_DNA"/>
</dbReference>
<keyword evidence="7 13" id="KW-0819">tRNA processing</keyword>
<dbReference type="InterPro" id="IPR038385">
    <property type="entry name" value="Sua5/YwlC_C"/>
</dbReference>
<dbReference type="PANTHER" id="PTHR17490:SF16">
    <property type="entry name" value="THREONYLCARBAMOYL-AMP SYNTHASE"/>
    <property type="match status" value="1"/>
</dbReference>
<evidence type="ECO:0000256" key="8">
    <source>
        <dbReference type="ARBA" id="ARBA00022695"/>
    </source>
</evidence>
<keyword evidence="8 13" id="KW-0548">Nucleotidyltransferase</keyword>
<evidence type="ECO:0000313" key="17">
    <source>
        <dbReference type="Proteomes" id="UP000184529"/>
    </source>
</evidence>
<dbReference type="InterPro" id="IPR006070">
    <property type="entry name" value="Sua5-like_dom"/>
</dbReference>
<evidence type="ECO:0000256" key="2">
    <source>
        <dbReference type="ARBA" id="ARBA00007663"/>
    </source>
</evidence>
<dbReference type="Pfam" id="PF01300">
    <property type="entry name" value="Sua5_yciO_yrdC"/>
    <property type="match status" value="1"/>
</dbReference>
<dbReference type="GO" id="GO:0003725">
    <property type="term" value="F:double-stranded RNA binding"/>
    <property type="evidence" value="ECO:0007669"/>
    <property type="project" value="UniProtKB-UniRule"/>
</dbReference>
<evidence type="ECO:0000256" key="10">
    <source>
        <dbReference type="ARBA" id="ARBA00022840"/>
    </source>
</evidence>
<evidence type="ECO:0000259" key="15">
    <source>
        <dbReference type="PROSITE" id="PS51163"/>
    </source>
</evidence>
<feature type="binding site" evidence="14">
    <location>
        <position position="72"/>
    </location>
    <ligand>
        <name>L-threonine</name>
        <dbReference type="ChEBI" id="CHEBI:57926"/>
    </ligand>
</feature>
<proteinExistence type="inferred from homology"/>
<feature type="binding site" evidence="14">
    <location>
        <position position="180"/>
    </location>
    <ligand>
        <name>ATP</name>
        <dbReference type="ChEBI" id="CHEBI:30616"/>
    </ligand>
</feature>
<dbReference type="STRING" id="1121432.SAMN02745219_02050"/>
<dbReference type="PANTHER" id="PTHR17490">
    <property type="entry name" value="SUA5"/>
    <property type="match status" value="1"/>
</dbReference>
<dbReference type="GO" id="GO:0008033">
    <property type="term" value="P:tRNA processing"/>
    <property type="evidence" value="ECO:0007669"/>
    <property type="project" value="UniProtKB-KW"/>
</dbReference>
<evidence type="ECO:0000256" key="14">
    <source>
        <dbReference type="PIRSR" id="PIRSR004930-1"/>
    </source>
</evidence>
<evidence type="ECO:0000256" key="3">
    <source>
        <dbReference type="ARBA" id="ARBA00012584"/>
    </source>
</evidence>
<dbReference type="InterPro" id="IPR017945">
    <property type="entry name" value="DHBP_synth_RibB-like_a/b_dom"/>
</dbReference>
<dbReference type="GO" id="GO:0006450">
    <property type="term" value="P:regulation of translational fidelity"/>
    <property type="evidence" value="ECO:0007669"/>
    <property type="project" value="TreeGrafter"/>
</dbReference>
<keyword evidence="10 13" id="KW-0067">ATP-binding</keyword>
<evidence type="ECO:0000313" key="16">
    <source>
        <dbReference type="EMBL" id="SHJ23428.1"/>
    </source>
</evidence>
<keyword evidence="5 13" id="KW-0963">Cytoplasm</keyword>
<reference evidence="17" key="1">
    <citation type="submission" date="2016-11" db="EMBL/GenBank/DDBJ databases">
        <authorList>
            <person name="Varghese N."/>
            <person name="Submissions S."/>
        </authorList>
    </citation>
    <scope>NUCLEOTIDE SEQUENCE [LARGE SCALE GENOMIC DNA]</scope>
    <source>
        <strain evidence="17">DSM 16057</strain>
    </source>
</reference>
<dbReference type="Gene3D" id="3.90.870.10">
    <property type="entry name" value="DHBP synthase"/>
    <property type="match status" value="1"/>
</dbReference>
<evidence type="ECO:0000256" key="1">
    <source>
        <dbReference type="ARBA" id="ARBA00004496"/>
    </source>
</evidence>
<feature type="binding site" evidence="14">
    <location>
        <position position="158"/>
    </location>
    <ligand>
        <name>L-threonine</name>
        <dbReference type="ChEBI" id="CHEBI:57926"/>
    </ligand>
</feature>
<evidence type="ECO:0000256" key="6">
    <source>
        <dbReference type="ARBA" id="ARBA00022679"/>
    </source>
</evidence>
<sequence>MGQFPVVVSFWRHFVVYFLWYTNRQSLQVEGVTMEQRTAYWRVDPTRPDPGIMARAGLILRRGGLVAFPTETVYGLGANALDGLAVARIFEVKGRPQDNPLIVHVADRETACRLVRRVPAGAGKLMDAFWPGPLTLVLPAAPVVPRQVTAGLDSVGIRMPDHPVALALIAVAGVPVAAPSANLSGRPSPTTAGHVLQDLNGRIEVILDAGPAGVGLESTVLDLTGDVPVILRPGGITREELEKVIGEVRVDPGVDGRPGGEFRPRSPGMKYRHYAPRAPLVLVEGEPERVAARLKELAGIYRSRGLRVGVLATAETAGEYNGNRVVVAGPRQDPAAIASRLFAALRQLDELGVDVILAEGIEPRGLGLAVMNRLRRAAGNRIERV</sequence>
<comment type="catalytic activity">
    <reaction evidence="12 13">
        <text>L-threonine + hydrogencarbonate + ATP = L-threonylcarbamoyladenylate + diphosphate + H2O</text>
        <dbReference type="Rhea" id="RHEA:36407"/>
        <dbReference type="ChEBI" id="CHEBI:15377"/>
        <dbReference type="ChEBI" id="CHEBI:17544"/>
        <dbReference type="ChEBI" id="CHEBI:30616"/>
        <dbReference type="ChEBI" id="CHEBI:33019"/>
        <dbReference type="ChEBI" id="CHEBI:57926"/>
        <dbReference type="ChEBI" id="CHEBI:73682"/>
        <dbReference type="EC" id="2.7.7.87"/>
    </reaction>
</comment>
<dbReference type="PIRSF" id="PIRSF004930">
    <property type="entry name" value="Tln_factor_SUA5"/>
    <property type="match status" value="1"/>
</dbReference>
<evidence type="ECO:0000256" key="5">
    <source>
        <dbReference type="ARBA" id="ARBA00022490"/>
    </source>
</evidence>
<evidence type="ECO:0000256" key="9">
    <source>
        <dbReference type="ARBA" id="ARBA00022741"/>
    </source>
</evidence>
<dbReference type="SUPFAM" id="SSF55821">
    <property type="entry name" value="YrdC/RibB"/>
    <property type="match status" value="1"/>
</dbReference>
<dbReference type="NCBIfam" id="TIGR00057">
    <property type="entry name" value="L-threonylcarbamoyladenylate synthase"/>
    <property type="match status" value="1"/>
</dbReference>
<dbReference type="GO" id="GO:0000049">
    <property type="term" value="F:tRNA binding"/>
    <property type="evidence" value="ECO:0007669"/>
    <property type="project" value="TreeGrafter"/>
</dbReference>
<evidence type="ECO:0000256" key="4">
    <source>
        <dbReference type="ARBA" id="ARBA00015492"/>
    </source>
</evidence>
<comment type="subcellular location">
    <subcellularLocation>
        <location evidence="1 13">Cytoplasm</location>
    </subcellularLocation>
</comment>
<dbReference type="GO" id="GO:0061710">
    <property type="term" value="F:L-threonylcarbamoyladenylate synthase"/>
    <property type="evidence" value="ECO:0007669"/>
    <property type="project" value="UniProtKB-EC"/>
</dbReference>
<name>A0A1M6HML0_9FIRM</name>
<dbReference type="InterPro" id="IPR050156">
    <property type="entry name" value="TC-AMP_synthase_SUA5"/>
</dbReference>
<feature type="binding site" evidence="14">
    <location>
        <position position="178"/>
    </location>
    <ligand>
        <name>L-threonine</name>
        <dbReference type="ChEBI" id="CHEBI:57926"/>
    </ligand>
</feature>
<comment type="function">
    <text evidence="13">Required for the formation of a threonylcarbamoyl group on adenosine at position 37 (t(6)A37) in tRNAs that read codons beginning with adenine.</text>
</comment>
<evidence type="ECO:0000256" key="11">
    <source>
        <dbReference type="ARBA" id="ARBA00029774"/>
    </source>
</evidence>
<feature type="binding site" evidence="14">
    <location>
        <position position="232"/>
    </location>
    <ligand>
        <name>ATP</name>
        <dbReference type="ChEBI" id="CHEBI:30616"/>
    </ligand>
</feature>
<gene>
    <name evidence="16" type="ORF">SAMN02745219_02050</name>
</gene>
<dbReference type="AlphaFoldDB" id="A0A1M6HML0"/>
<feature type="binding site" evidence="14">
    <location>
        <position position="188"/>
    </location>
    <ligand>
        <name>ATP</name>
        <dbReference type="ChEBI" id="CHEBI:30616"/>
    </ligand>
</feature>
<dbReference type="InterPro" id="IPR005145">
    <property type="entry name" value="Sua5_C"/>
</dbReference>
<evidence type="ECO:0000256" key="13">
    <source>
        <dbReference type="PIRNR" id="PIRNR004930"/>
    </source>
</evidence>
<dbReference type="Proteomes" id="UP000184529">
    <property type="component" value="Unassembled WGS sequence"/>
</dbReference>
<keyword evidence="6 13" id="KW-0808">Transferase</keyword>
<dbReference type="GO" id="GO:0005737">
    <property type="term" value="C:cytoplasm"/>
    <property type="evidence" value="ECO:0007669"/>
    <property type="project" value="UniProtKB-SubCell"/>
</dbReference>
<feature type="binding site" evidence="14">
    <location>
        <position position="274"/>
    </location>
    <ligand>
        <name>ATP</name>
        <dbReference type="ChEBI" id="CHEBI:30616"/>
    </ligand>
</feature>
<dbReference type="Gene3D" id="3.40.50.11030">
    <property type="entry name" value="Threonylcarbamoyl-AMP synthase, C-terminal domain"/>
    <property type="match status" value="1"/>
</dbReference>
<feature type="binding site" evidence="14">
    <location>
        <position position="218"/>
    </location>
    <ligand>
        <name>L-threonine</name>
        <dbReference type="ChEBI" id="CHEBI:57926"/>
    </ligand>
</feature>
<dbReference type="InterPro" id="IPR010923">
    <property type="entry name" value="T(6)A37_SUA5"/>
</dbReference>